<comment type="caution">
    <text evidence="1">The sequence shown here is derived from an EMBL/GenBank/DDBJ whole genome shotgun (WGS) entry which is preliminary data.</text>
</comment>
<accession>A0A0F9KZA6</accession>
<name>A0A0F9KZA6_9ZZZZ</name>
<organism evidence="1">
    <name type="scientific">marine sediment metagenome</name>
    <dbReference type="NCBI Taxonomy" id="412755"/>
    <lineage>
        <taxon>unclassified sequences</taxon>
        <taxon>metagenomes</taxon>
        <taxon>ecological metagenomes</taxon>
    </lineage>
</organism>
<gene>
    <name evidence="1" type="ORF">LCGC14_1575870</name>
</gene>
<dbReference type="AlphaFoldDB" id="A0A0F9KZA6"/>
<sequence>MFSAKVVMQANTGTGAPLPINQTFTWASVQTISVHYSSDAIRISSFVMYVLGMTATSR</sequence>
<evidence type="ECO:0000313" key="1">
    <source>
        <dbReference type="EMBL" id="KKM27328.1"/>
    </source>
</evidence>
<protein>
    <submittedName>
        <fullName evidence="1">Uncharacterized protein</fullName>
    </submittedName>
</protein>
<dbReference type="EMBL" id="LAZR01012343">
    <property type="protein sequence ID" value="KKM27328.1"/>
    <property type="molecule type" value="Genomic_DNA"/>
</dbReference>
<reference evidence="1" key="1">
    <citation type="journal article" date="2015" name="Nature">
        <title>Complex archaea that bridge the gap between prokaryotes and eukaryotes.</title>
        <authorList>
            <person name="Spang A."/>
            <person name="Saw J.H."/>
            <person name="Jorgensen S.L."/>
            <person name="Zaremba-Niedzwiedzka K."/>
            <person name="Martijn J."/>
            <person name="Lind A.E."/>
            <person name="van Eijk R."/>
            <person name="Schleper C."/>
            <person name="Guy L."/>
            <person name="Ettema T.J."/>
        </authorList>
    </citation>
    <scope>NUCLEOTIDE SEQUENCE</scope>
</reference>
<proteinExistence type="predicted"/>